<evidence type="ECO:0000259" key="1">
    <source>
        <dbReference type="Pfam" id="PF10395"/>
    </source>
</evidence>
<name>A0A0B7K0S6_BIOOC</name>
<reference evidence="2" key="1">
    <citation type="submission" date="2015-01" db="EMBL/GenBank/DDBJ databases">
        <authorList>
            <person name="Durling Mikael"/>
        </authorList>
    </citation>
    <scope>NUCLEOTIDE SEQUENCE</scope>
</reference>
<organism evidence="2">
    <name type="scientific">Bionectria ochroleuca</name>
    <name type="common">Gliocladium roseum</name>
    <dbReference type="NCBI Taxonomy" id="29856"/>
    <lineage>
        <taxon>Eukaryota</taxon>
        <taxon>Fungi</taxon>
        <taxon>Dikarya</taxon>
        <taxon>Ascomycota</taxon>
        <taxon>Pezizomycotina</taxon>
        <taxon>Sordariomycetes</taxon>
        <taxon>Hypocreomycetidae</taxon>
        <taxon>Hypocreales</taxon>
        <taxon>Bionectriaceae</taxon>
        <taxon>Clonostachys</taxon>
    </lineage>
</organism>
<accession>A0A0B7K0S6</accession>
<protein>
    <recommendedName>
        <fullName evidence="1">Utp8 beta-propeller domain-containing protein</fullName>
    </recommendedName>
</protein>
<proteinExistence type="predicted"/>
<gene>
    <name evidence="2" type="ORF">BN869_000005234_1</name>
</gene>
<dbReference type="InterPro" id="IPR018843">
    <property type="entry name" value="Utp8_b-prop"/>
</dbReference>
<sequence>MASGYKINKPYVLATLPRPLHHTGGRIAAREVYAQKDGVKRKRTELAVGVDGETTSIYDVPASRLITSYPIPPQDSFTCPPYSIRIRRTGSSDVSRYTFIATNDGASQKITLFRDVVHRDGKTSSTTKTQTLRTSPVRYITTAYAASATSAVGDLVVVCENGEVVCLTAESLAIQWNSASRSIVQDVSAGTIDEFTIEHVTSGSISNFTEGVFKGRPEVFAALPRNANSDPTLLAMVSRSLSEGLVTRRLVVLAILSGSAPGASELQRLTPLDVSPIVSAETQSKESPSYQFDSQSGILLQLQEGALSVFDISAALPKLKSVIPMEDAQSFTRLSRPFVLSCSNGSLELYNYQYRSVHAQSTLDLSDLPPESDGERSCQLIAYMRSQDLAVALVDNVLVSIHVEPPKSHGKRRRTGLLIDSIGRGTAVEIPAKKPRADDKPSYFSHTLPGTITETYLAEFHAAVEEADKLLSKNKVLEWEEELRKRFYVDLDTSTGVEPEAAEWNWHQEHSTYPSVDRRWVIYAIGQVFSAEKVESVESRLKLRPVLPDSNVTTYLAVAGHLTLSNLKSAFREELEVGKESGEALAADLIVCLTEADPSMTLLYNYLRATKLGESEVLLAIRALMRSMDLIPDANKPNTKLLKNEAHQETEEDDMELDDLERKIAISEHYLGDDSSVRSRGLTLAFAKLWRLPSSKTVKALRSTLQVGEILSLLHLLRVELVQGAWTSLYLDPTSFDSEGNEPPPDGVIALISDLLGRCLDAVGSGGWLLNDAMAGADNGDTGDFITALKLEVAAALEGVNEVVKLQGYVSESVRYGLAAQKSGVARQTWNTNKPITMHMEGRESRLMPLGLKVKALPTKEKVVSGGEVVQRSMRETGHLISQKVEAYSLEKLVI</sequence>
<dbReference type="AlphaFoldDB" id="A0A0B7K0S6"/>
<evidence type="ECO:0000313" key="2">
    <source>
        <dbReference type="EMBL" id="CEO49177.1"/>
    </source>
</evidence>
<dbReference type="EMBL" id="CDPU01000013">
    <property type="protein sequence ID" value="CEO49177.1"/>
    <property type="molecule type" value="Genomic_DNA"/>
</dbReference>
<feature type="domain" description="Utp8 beta-propeller" evidence="1">
    <location>
        <begin position="7"/>
        <end position="363"/>
    </location>
</feature>
<dbReference type="Pfam" id="PF10395">
    <property type="entry name" value="Utp8_b_propeller"/>
    <property type="match status" value="1"/>
</dbReference>